<protein>
    <submittedName>
        <fullName evidence="1">Uncharacterized protein</fullName>
    </submittedName>
</protein>
<evidence type="ECO:0000313" key="1">
    <source>
        <dbReference type="EMBL" id="JAH64422.1"/>
    </source>
</evidence>
<dbReference type="EMBL" id="GBXM01044155">
    <property type="protein sequence ID" value="JAH64422.1"/>
    <property type="molecule type" value="Transcribed_RNA"/>
</dbReference>
<reference evidence="1" key="2">
    <citation type="journal article" date="2015" name="Fish Shellfish Immunol.">
        <title>Early steps in the European eel (Anguilla anguilla)-Vibrio vulnificus interaction in the gills: Role of the RtxA13 toxin.</title>
        <authorList>
            <person name="Callol A."/>
            <person name="Pajuelo D."/>
            <person name="Ebbesson L."/>
            <person name="Teles M."/>
            <person name="MacKenzie S."/>
            <person name="Amaro C."/>
        </authorList>
    </citation>
    <scope>NUCLEOTIDE SEQUENCE</scope>
</reference>
<reference evidence="1" key="1">
    <citation type="submission" date="2014-11" db="EMBL/GenBank/DDBJ databases">
        <authorList>
            <person name="Amaro Gonzalez C."/>
        </authorList>
    </citation>
    <scope>NUCLEOTIDE SEQUENCE</scope>
</reference>
<organism evidence="1">
    <name type="scientific">Anguilla anguilla</name>
    <name type="common">European freshwater eel</name>
    <name type="synonym">Muraena anguilla</name>
    <dbReference type="NCBI Taxonomy" id="7936"/>
    <lineage>
        <taxon>Eukaryota</taxon>
        <taxon>Metazoa</taxon>
        <taxon>Chordata</taxon>
        <taxon>Craniata</taxon>
        <taxon>Vertebrata</taxon>
        <taxon>Euteleostomi</taxon>
        <taxon>Actinopterygii</taxon>
        <taxon>Neopterygii</taxon>
        <taxon>Teleostei</taxon>
        <taxon>Anguilliformes</taxon>
        <taxon>Anguillidae</taxon>
        <taxon>Anguilla</taxon>
    </lineage>
</organism>
<sequence length="52" mass="5949">MVARLPFYYHGGLTLYLTRLPPVVLETGKHGENRQQLPQASVAFFNFSLQNK</sequence>
<dbReference type="AlphaFoldDB" id="A0A0E9UFE2"/>
<name>A0A0E9UFE2_ANGAN</name>
<proteinExistence type="predicted"/>
<accession>A0A0E9UFE2</accession>